<dbReference type="SUPFAM" id="SSF53098">
    <property type="entry name" value="Ribonuclease H-like"/>
    <property type="match status" value="1"/>
</dbReference>
<dbReference type="Proteomes" id="UP000198373">
    <property type="component" value="Unassembled WGS sequence"/>
</dbReference>
<dbReference type="InterPro" id="IPR012337">
    <property type="entry name" value="RNaseH-like_sf"/>
</dbReference>
<proteinExistence type="predicted"/>
<evidence type="ECO:0000313" key="2">
    <source>
        <dbReference type="Proteomes" id="UP000198373"/>
    </source>
</evidence>
<dbReference type="InterPro" id="IPR036397">
    <property type="entry name" value="RNaseH_sf"/>
</dbReference>
<gene>
    <name evidence="1" type="ORF">SAMN06893096_103472</name>
</gene>
<keyword evidence="2" id="KW-1185">Reference proteome</keyword>
<evidence type="ECO:0000313" key="1">
    <source>
        <dbReference type="EMBL" id="SNS38336.1"/>
    </source>
</evidence>
<name>A0A239E0W8_9ACTN</name>
<dbReference type="AlphaFoldDB" id="A0A239E0W8"/>
<protein>
    <submittedName>
        <fullName evidence="1">Integrase core domain-containing protein</fullName>
    </submittedName>
</protein>
<organism evidence="1 2">
    <name type="scientific">Geodermatophilus pulveris</name>
    <dbReference type="NCBI Taxonomy" id="1564159"/>
    <lineage>
        <taxon>Bacteria</taxon>
        <taxon>Bacillati</taxon>
        <taxon>Actinomycetota</taxon>
        <taxon>Actinomycetes</taxon>
        <taxon>Geodermatophilales</taxon>
        <taxon>Geodermatophilaceae</taxon>
        <taxon>Geodermatophilus</taxon>
    </lineage>
</organism>
<sequence length="151" mass="16480">MVGRVLRRHQAPPLAACDPVTGQVIRACRRSANRYKHDRPGSLVHIDVKKLGRIPDGGAWRAHGRGTRPSSARGLGYDYVHAAVDDHFRLAYAEILGDEKGATCAGFFIRPPPFYAGHGITIERVITDNAFNYRRSRDFAAAATAIGAGRS</sequence>
<reference evidence="2" key="1">
    <citation type="submission" date="2017-06" db="EMBL/GenBank/DDBJ databases">
        <authorList>
            <person name="Varghese N."/>
            <person name="Submissions S."/>
        </authorList>
    </citation>
    <scope>NUCLEOTIDE SEQUENCE [LARGE SCALE GENOMIC DNA]</scope>
    <source>
        <strain evidence="2">DSM 46839</strain>
    </source>
</reference>
<dbReference type="GO" id="GO:0003676">
    <property type="term" value="F:nucleic acid binding"/>
    <property type="evidence" value="ECO:0007669"/>
    <property type="project" value="InterPro"/>
</dbReference>
<accession>A0A239E0W8</accession>
<dbReference type="EMBL" id="FZOO01000003">
    <property type="protein sequence ID" value="SNS38336.1"/>
    <property type="molecule type" value="Genomic_DNA"/>
</dbReference>
<dbReference type="Gene3D" id="3.30.420.10">
    <property type="entry name" value="Ribonuclease H-like superfamily/Ribonuclease H"/>
    <property type="match status" value="1"/>
</dbReference>